<evidence type="ECO:0000313" key="16">
    <source>
        <dbReference type="WBParaSite" id="ACRNAN_Path_1054.g4036.t1"/>
    </source>
</evidence>
<keyword evidence="6" id="KW-0507">mRNA processing</keyword>
<dbReference type="SMART" id="SM01124">
    <property type="entry name" value="DBR1"/>
    <property type="match status" value="1"/>
</dbReference>
<keyword evidence="8" id="KW-0378">Hydrolase</keyword>
<evidence type="ECO:0000256" key="11">
    <source>
        <dbReference type="ARBA" id="ARBA00023211"/>
    </source>
</evidence>
<evidence type="ECO:0000259" key="14">
    <source>
        <dbReference type="SMART" id="SM01124"/>
    </source>
</evidence>
<comment type="subcellular location">
    <subcellularLocation>
        <location evidence="4">Nucleus</location>
    </subcellularLocation>
</comment>
<keyword evidence="11" id="KW-0464">Manganese</keyword>
<reference evidence="16" key="1">
    <citation type="submission" date="2022-11" db="UniProtKB">
        <authorList>
            <consortium name="WormBaseParasite"/>
        </authorList>
    </citation>
    <scope>IDENTIFICATION</scope>
</reference>
<keyword evidence="7" id="KW-0479">Metal-binding</keyword>
<evidence type="ECO:0000256" key="8">
    <source>
        <dbReference type="ARBA" id="ARBA00022801"/>
    </source>
</evidence>
<dbReference type="InterPro" id="IPR041816">
    <property type="entry name" value="Dbr1_N"/>
</dbReference>
<feature type="region of interest" description="Disordered" evidence="13">
    <location>
        <begin position="1"/>
        <end position="41"/>
    </location>
</feature>
<comment type="cofactor">
    <cofactor evidence="3">
        <name>Fe(2+)</name>
        <dbReference type="ChEBI" id="CHEBI:29033"/>
    </cofactor>
</comment>
<dbReference type="GO" id="GO:0008419">
    <property type="term" value="F:RNA lariat debranching enzyme activity"/>
    <property type="evidence" value="ECO:0007669"/>
    <property type="project" value="TreeGrafter"/>
</dbReference>
<proteinExistence type="inferred from homology"/>
<dbReference type="GO" id="GO:0046872">
    <property type="term" value="F:metal ion binding"/>
    <property type="evidence" value="ECO:0007669"/>
    <property type="project" value="UniProtKB-KW"/>
</dbReference>
<evidence type="ECO:0000256" key="1">
    <source>
        <dbReference type="ARBA" id="ARBA00001936"/>
    </source>
</evidence>
<dbReference type="InterPro" id="IPR029052">
    <property type="entry name" value="Metallo-depent_PP-like"/>
</dbReference>
<evidence type="ECO:0000256" key="2">
    <source>
        <dbReference type="ARBA" id="ARBA00001947"/>
    </source>
</evidence>
<dbReference type="GO" id="GO:0000398">
    <property type="term" value="P:mRNA splicing, via spliceosome"/>
    <property type="evidence" value="ECO:0007669"/>
    <property type="project" value="TreeGrafter"/>
</dbReference>
<feature type="region of interest" description="Disordered" evidence="13">
    <location>
        <begin position="397"/>
        <end position="417"/>
    </location>
</feature>
<name>A0A914BUY3_9BILA</name>
<dbReference type="Pfam" id="PF05011">
    <property type="entry name" value="DBR1"/>
    <property type="match status" value="1"/>
</dbReference>
<evidence type="ECO:0000256" key="3">
    <source>
        <dbReference type="ARBA" id="ARBA00001954"/>
    </source>
</evidence>
<evidence type="ECO:0000256" key="12">
    <source>
        <dbReference type="ARBA" id="ARBA00023242"/>
    </source>
</evidence>
<evidence type="ECO:0000256" key="10">
    <source>
        <dbReference type="ARBA" id="ARBA00023004"/>
    </source>
</evidence>
<dbReference type="PANTHER" id="PTHR12849:SF0">
    <property type="entry name" value="LARIAT DEBRANCHING ENZYME"/>
    <property type="match status" value="1"/>
</dbReference>
<dbReference type="WBParaSite" id="ACRNAN_Path_1054.g4036.t1">
    <property type="protein sequence ID" value="ACRNAN_Path_1054.g4036.t1"/>
    <property type="gene ID" value="ACRNAN_Path_1054.g4036"/>
</dbReference>
<dbReference type="Proteomes" id="UP000887540">
    <property type="component" value="Unplaced"/>
</dbReference>
<sequence length="461" mass="52659">MAGIETPSFSDEQLKKEKPLSKENPETGDSSSNKAQMASSKPVKSQRFLRLAVAGCSHGEMDLIYDTLANWERQSGKKFDLLICPGDFQAIRNFGDLHHMETPPKYKDLMTFHKYYSGEKVAPILTIFVGGNHESSGYMAELPYGGWVAPNIYYMGWASVVRFAGLRIGGLSGIYEKEKDFQQGHYEKPHYSNRSLGRAIHVRAVEVFKLKQLRSREDAFVQNPIDVMVTHDWPLGITDYGNVEELFHHKPSFRPQVVANTLGNPPAMGLLSETRPKYWFAAHMHCVFRAEVPHDAPDSSLPTPESTKFLALDKPLPESQFLEALNIPIDENAQLQLEYDPIWLAILKNTDKFTEVTEKPIHLPTATECERWDFRPTDEEIDVVRELLANDFKIPENFRQTAPPHQPTDTKENTPKSLYYRNPQTTEFCKKLNIKDFNHMLCQVPAKIPFVGEPQYMIEQK</sequence>
<dbReference type="GO" id="GO:0005634">
    <property type="term" value="C:nucleus"/>
    <property type="evidence" value="ECO:0007669"/>
    <property type="project" value="UniProtKB-SubCell"/>
</dbReference>
<feature type="domain" description="Lariat debranching enzyme C-terminal" evidence="14">
    <location>
        <begin position="292"/>
        <end position="438"/>
    </location>
</feature>
<keyword evidence="10" id="KW-0408">Iron</keyword>
<evidence type="ECO:0000256" key="6">
    <source>
        <dbReference type="ARBA" id="ARBA00022664"/>
    </source>
</evidence>
<dbReference type="CDD" id="cd00844">
    <property type="entry name" value="MPP_Dbr1_N"/>
    <property type="match status" value="1"/>
</dbReference>
<dbReference type="Pfam" id="PF00149">
    <property type="entry name" value="Metallophos"/>
    <property type="match status" value="1"/>
</dbReference>
<dbReference type="SUPFAM" id="SSF56300">
    <property type="entry name" value="Metallo-dependent phosphatases"/>
    <property type="match status" value="1"/>
</dbReference>
<evidence type="ECO:0000256" key="13">
    <source>
        <dbReference type="SAM" id="MobiDB-lite"/>
    </source>
</evidence>
<protein>
    <submittedName>
        <fullName evidence="16">Lariat debranching enzyme C-terminal domain-containing protein</fullName>
    </submittedName>
</protein>
<comment type="similarity">
    <text evidence="5">Belongs to the lariat debranching enzyme family.</text>
</comment>
<dbReference type="InterPro" id="IPR007708">
    <property type="entry name" value="DBR1_C"/>
</dbReference>
<accession>A0A914BUY3</accession>
<keyword evidence="15" id="KW-1185">Reference proteome</keyword>
<evidence type="ECO:0000313" key="15">
    <source>
        <dbReference type="Proteomes" id="UP000887540"/>
    </source>
</evidence>
<evidence type="ECO:0000256" key="5">
    <source>
        <dbReference type="ARBA" id="ARBA00006045"/>
    </source>
</evidence>
<dbReference type="InterPro" id="IPR004843">
    <property type="entry name" value="Calcineurin-like_PHP"/>
</dbReference>
<organism evidence="15 16">
    <name type="scientific">Acrobeloides nanus</name>
    <dbReference type="NCBI Taxonomy" id="290746"/>
    <lineage>
        <taxon>Eukaryota</taxon>
        <taxon>Metazoa</taxon>
        <taxon>Ecdysozoa</taxon>
        <taxon>Nematoda</taxon>
        <taxon>Chromadorea</taxon>
        <taxon>Rhabditida</taxon>
        <taxon>Tylenchina</taxon>
        <taxon>Cephalobomorpha</taxon>
        <taxon>Cephaloboidea</taxon>
        <taxon>Cephalobidae</taxon>
        <taxon>Acrobeloides</taxon>
    </lineage>
</organism>
<evidence type="ECO:0000256" key="4">
    <source>
        <dbReference type="ARBA" id="ARBA00004123"/>
    </source>
</evidence>
<comment type="cofactor">
    <cofactor evidence="2">
        <name>Zn(2+)</name>
        <dbReference type="ChEBI" id="CHEBI:29105"/>
    </cofactor>
</comment>
<feature type="compositionally biased region" description="Basic and acidic residues" evidence="13">
    <location>
        <begin position="12"/>
        <end position="25"/>
    </location>
</feature>
<evidence type="ECO:0000256" key="7">
    <source>
        <dbReference type="ARBA" id="ARBA00022723"/>
    </source>
</evidence>
<keyword evidence="9" id="KW-0862">Zinc</keyword>
<dbReference type="PANTHER" id="PTHR12849">
    <property type="entry name" value="RNA LARIAT DEBRANCHING ENZYME"/>
    <property type="match status" value="1"/>
</dbReference>
<comment type="cofactor">
    <cofactor evidence="1">
        <name>Mn(2+)</name>
        <dbReference type="ChEBI" id="CHEBI:29035"/>
    </cofactor>
</comment>
<feature type="compositionally biased region" description="Polar residues" evidence="13">
    <location>
        <begin position="27"/>
        <end position="41"/>
    </location>
</feature>
<dbReference type="AlphaFoldDB" id="A0A914BUY3"/>
<evidence type="ECO:0000256" key="9">
    <source>
        <dbReference type="ARBA" id="ARBA00022833"/>
    </source>
</evidence>
<keyword evidence="12" id="KW-0539">Nucleus</keyword>